<dbReference type="Proteomes" id="UP000295484">
    <property type="component" value="Unassembled WGS sequence"/>
</dbReference>
<evidence type="ECO:0000256" key="2">
    <source>
        <dbReference type="ARBA" id="ARBA00004829"/>
    </source>
</evidence>
<dbReference type="GO" id="GO:0016117">
    <property type="term" value="P:carotenoid biosynthetic process"/>
    <property type="evidence" value="ECO:0007669"/>
    <property type="project" value="UniProtKB-KW"/>
</dbReference>
<dbReference type="AlphaFoldDB" id="A0A4R8G1T2"/>
<sequence>MMTRVDPALADEAVRAKRPHAVVIGAGLGGLAAAMRLGAKGYSVTVVDKLDVPGGRGSAIWQDGHRFDLGPTIVTVPQVFRDLWSACGRDFDKDVTLVPMDPFYEIVFPDGERFRARQDTEQMRAEVARLSPGDLAGYDQFLKDSEKRYWFGFEGLGRRPMNEWKELAKVLHTFGMLRADRSVYAHAASRVKDERLRMALSFHPLFIGGDPFNVTSMYILVSHLEKEFGVHYAMGGVAAIAKAMAGVIEDQGGVLRMQTEVDEILVKKHKAAGVKLASGEVLDADVVVSNADSGFTYSHLLRNTRRWRWTDESLAKKRWSMGLFVWYFGTKGTRGMWKDVGHHTVLNGPRYKGLVKDIFFKPEELADDMSLYIHRPSVTDPTAAPEGDDTFYALSPVPNLHADHPVDWTANAERYRKMVLNFMEEKLMPGLGQHVSTSLVFTPNSFQARYLSPFGAGFSLEPRIFQSANFRPHNISEEVEGLYLVGAGTHPGAGLPSVVTSAEVMAKLVPDADRVAAG</sequence>
<dbReference type="PANTHER" id="PTHR43734:SF3">
    <property type="entry name" value="B-CAROTENE KETOLASE"/>
    <property type="match status" value="1"/>
</dbReference>
<feature type="domain" description="Amine oxidase" evidence="14">
    <location>
        <begin position="28"/>
        <end position="503"/>
    </location>
</feature>
<name>A0A4R8G1T2_9RHOB</name>
<dbReference type="SUPFAM" id="SSF51905">
    <property type="entry name" value="FAD/NAD(P)-binding domain"/>
    <property type="match status" value="1"/>
</dbReference>
<proteinExistence type="inferred from homology"/>
<keyword evidence="5 13" id="KW-0125">Carotenoid biosynthesis</keyword>
<dbReference type="InterPro" id="IPR036188">
    <property type="entry name" value="FAD/NAD-bd_sf"/>
</dbReference>
<organism evidence="15 16">
    <name type="scientific">Rhodovulum visakhapatnamense</name>
    <dbReference type="NCBI Taxonomy" id="364297"/>
    <lineage>
        <taxon>Bacteria</taxon>
        <taxon>Pseudomonadati</taxon>
        <taxon>Pseudomonadota</taxon>
        <taxon>Alphaproteobacteria</taxon>
        <taxon>Rhodobacterales</taxon>
        <taxon>Paracoccaceae</taxon>
        <taxon>Rhodovulum</taxon>
    </lineage>
</organism>
<dbReference type="GO" id="GO:0016627">
    <property type="term" value="F:oxidoreductase activity, acting on the CH-CH group of donors"/>
    <property type="evidence" value="ECO:0007669"/>
    <property type="project" value="UniProtKB-ARBA"/>
</dbReference>
<evidence type="ECO:0000256" key="4">
    <source>
        <dbReference type="ARBA" id="ARBA00022630"/>
    </source>
</evidence>
<keyword evidence="4" id="KW-0285">Flavoprotein</keyword>
<evidence type="ECO:0000256" key="10">
    <source>
        <dbReference type="ARBA" id="ARBA00066679"/>
    </source>
</evidence>
<dbReference type="InterPro" id="IPR002937">
    <property type="entry name" value="Amino_oxidase"/>
</dbReference>
<evidence type="ECO:0000256" key="12">
    <source>
        <dbReference type="ARBA" id="ARBA00083000"/>
    </source>
</evidence>
<protein>
    <recommendedName>
        <fullName evidence="11">Phytoene desaturase (neurosporene-forming)</fullName>
        <ecNumber evidence="10">1.3.99.28</ecNumber>
    </recommendedName>
    <alternativeName>
        <fullName evidence="12">3-step phytoene desaturase</fullName>
    </alternativeName>
    <alternativeName>
        <fullName evidence="8">Phytoene dehydrogenase</fullName>
    </alternativeName>
</protein>
<dbReference type="EC" id="1.3.99.28" evidence="10"/>
<comment type="pathway">
    <text evidence="2 13">Carotenoid biosynthesis.</text>
</comment>
<comment type="caution">
    <text evidence="15">The sequence shown here is derived from an EMBL/GenBank/DDBJ whole genome shotgun (WGS) entry which is preliminary data.</text>
</comment>
<evidence type="ECO:0000256" key="11">
    <source>
        <dbReference type="ARBA" id="ARBA00073036"/>
    </source>
</evidence>
<dbReference type="InterPro" id="IPR008150">
    <property type="entry name" value="Phytoene_DH_bac_CS"/>
</dbReference>
<dbReference type="PANTHER" id="PTHR43734">
    <property type="entry name" value="PHYTOENE DESATURASE"/>
    <property type="match status" value="1"/>
</dbReference>
<dbReference type="FunFam" id="3.50.50.60:FF:000378">
    <property type="entry name" value="Phytoene desaturase"/>
    <property type="match status" value="1"/>
</dbReference>
<evidence type="ECO:0000313" key="15">
    <source>
        <dbReference type="EMBL" id="TDX30556.1"/>
    </source>
</evidence>
<evidence type="ECO:0000256" key="9">
    <source>
        <dbReference type="ARBA" id="ARBA00050961"/>
    </source>
</evidence>
<evidence type="ECO:0000256" key="1">
    <source>
        <dbReference type="ARBA" id="ARBA00001974"/>
    </source>
</evidence>
<evidence type="ECO:0000259" key="14">
    <source>
        <dbReference type="Pfam" id="PF01593"/>
    </source>
</evidence>
<comment type="cofactor">
    <cofactor evidence="1">
        <name>FAD</name>
        <dbReference type="ChEBI" id="CHEBI:57692"/>
    </cofactor>
</comment>
<evidence type="ECO:0000256" key="8">
    <source>
        <dbReference type="ARBA" id="ARBA00031986"/>
    </source>
</evidence>
<evidence type="ECO:0000313" key="16">
    <source>
        <dbReference type="Proteomes" id="UP000295484"/>
    </source>
</evidence>
<keyword evidence="6" id="KW-0274">FAD</keyword>
<dbReference type="PROSITE" id="PS00982">
    <property type="entry name" value="PHYTOENE_DH"/>
    <property type="match status" value="1"/>
</dbReference>
<gene>
    <name evidence="15" type="ORF">EV657_10639</name>
</gene>
<dbReference type="NCBIfam" id="TIGR02734">
    <property type="entry name" value="crtI_fam"/>
    <property type="match status" value="1"/>
</dbReference>
<dbReference type="Gene3D" id="3.50.50.60">
    <property type="entry name" value="FAD/NAD(P)-binding domain"/>
    <property type="match status" value="2"/>
</dbReference>
<comment type="similarity">
    <text evidence="3 13">Belongs to the carotenoid/retinoid oxidoreductase family.</text>
</comment>
<evidence type="ECO:0000256" key="6">
    <source>
        <dbReference type="ARBA" id="ARBA00022827"/>
    </source>
</evidence>
<dbReference type="RefSeq" id="WP_134077491.1">
    <property type="nucleotide sequence ID" value="NZ_SOEB01000006.1"/>
</dbReference>
<dbReference type="GO" id="GO:0071949">
    <property type="term" value="F:FAD binding"/>
    <property type="evidence" value="ECO:0007669"/>
    <property type="project" value="UniProtKB-ARBA"/>
</dbReference>
<evidence type="ECO:0000256" key="3">
    <source>
        <dbReference type="ARBA" id="ARBA00006046"/>
    </source>
</evidence>
<dbReference type="FunFam" id="3.50.50.60:FF:000413">
    <property type="entry name" value="Phytoene desaturase (lycopene-forming)"/>
    <property type="match status" value="1"/>
</dbReference>
<reference evidence="15 16" key="1">
    <citation type="submission" date="2019-03" db="EMBL/GenBank/DDBJ databases">
        <title>Genomic Encyclopedia of Type Strains, Phase IV (KMG-IV): sequencing the most valuable type-strain genomes for metagenomic binning, comparative biology and taxonomic classification.</title>
        <authorList>
            <person name="Goeker M."/>
        </authorList>
    </citation>
    <scope>NUCLEOTIDE SEQUENCE [LARGE SCALE GENOMIC DNA]</scope>
    <source>
        <strain evidence="15 16">JA181</strain>
    </source>
</reference>
<evidence type="ECO:0000256" key="13">
    <source>
        <dbReference type="RuleBase" id="RU362075"/>
    </source>
</evidence>
<evidence type="ECO:0000256" key="7">
    <source>
        <dbReference type="ARBA" id="ARBA00023002"/>
    </source>
</evidence>
<dbReference type="Pfam" id="PF01593">
    <property type="entry name" value="Amino_oxidase"/>
    <property type="match status" value="1"/>
</dbReference>
<comment type="catalytic activity">
    <reaction evidence="9">
        <text>15-cis-phytoene + 3 A = all-trans-neurosporene + 3 AH2</text>
        <dbReference type="Rhea" id="RHEA:30599"/>
        <dbReference type="ChEBI" id="CHEBI:13193"/>
        <dbReference type="ChEBI" id="CHEBI:16833"/>
        <dbReference type="ChEBI" id="CHEBI:17499"/>
        <dbReference type="ChEBI" id="CHEBI:27787"/>
        <dbReference type="EC" id="1.3.99.28"/>
    </reaction>
</comment>
<dbReference type="InterPro" id="IPR014105">
    <property type="entry name" value="Carotenoid/retinoid_OxRdtase"/>
</dbReference>
<accession>A0A4R8G1T2</accession>
<dbReference type="EMBL" id="SOEB01000006">
    <property type="protein sequence ID" value="TDX30556.1"/>
    <property type="molecule type" value="Genomic_DNA"/>
</dbReference>
<keyword evidence="7 13" id="KW-0560">Oxidoreductase</keyword>
<evidence type="ECO:0000256" key="5">
    <source>
        <dbReference type="ARBA" id="ARBA00022746"/>
    </source>
</evidence>